<dbReference type="SUPFAM" id="SSF81383">
    <property type="entry name" value="F-box domain"/>
    <property type="match status" value="1"/>
</dbReference>
<keyword evidence="3" id="KW-1185">Reference proteome</keyword>
<dbReference type="STRING" id="1365484.W6PS48"/>
<dbReference type="OrthoDB" id="4802432at2759"/>
<sequence length="497" mass="57767">MATSLPLELLFEIATLLRIDGASLIPCAYVCRYWQAALEPLIYANLAVYSDSYHKEEGQRGISLTHFQKLTSGSRSIRRNWIRKLEYDIIIPCKIFDWTTSENSKYSADNQLRQANDFAFQTAMFDLFQTLHSWSQHCRLTLHLGLRGSQHIRWPRMEPDTLPCPTASAALSFDYRGRRHIPIPPYRARFINNLSELYLAHVQCIDKLSFLNQNFDRNRHHQIWTGTVQTIIQHCPTITELELDLNEWVRPDYLQYIQRRRASLASLLGVIPDSLRVLHYNGSEDGPWKHSLPGLNVIPSGIDSLAINLRNLSVHLRELKLARTTLPFDFLCPLDGKGQPIIGSLHWPYLKTLEIQDVPPWLPCGQWTSNHTVEYRAKIENDNWNDRIHDAERRWNGTSVMNDEQFHRLLISLGYATQRMPCLKRMTFRMECYCRFSLHLHNHSNASTLEWQSRAGYQPDSRVAKAWKFDLDDLRIDSSPLGICSVILPRWPPDEPI</sequence>
<name>W6PS48_PENRF</name>
<protein>
    <submittedName>
        <fullName evidence="2">Genomic scaffold, ProqFM164S01</fullName>
    </submittedName>
</protein>
<evidence type="ECO:0000313" key="3">
    <source>
        <dbReference type="Proteomes" id="UP000030686"/>
    </source>
</evidence>
<evidence type="ECO:0000313" key="2">
    <source>
        <dbReference type="EMBL" id="CDM26576.1"/>
    </source>
</evidence>
<dbReference type="AlphaFoldDB" id="W6PS48"/>
<dbReference type="Proteomes" id="UP000030686">
    <property type="component" value="Unassembled WGS sequence"/>
</dbReference>
<dbReference type="OMA" id="DAWEYTW"/>
<evidence type="ECO:0000256" key="1">
    <source>
        <dbReference type="SAM" id="SignalP"/>
    </source>
</evidence>
<proteinExistence type="predicted"/>
<feature type="signal peptide" evidence="1">
    <location>
        <begin position="1"/>
        <end position="21"/>
    </location>
</feature>
<keyword evidence="1" id="KW-0732">Signal</keyword>
<accession>W6PS48</accession>
<organism evidence="2 3">
    <name type="scientific">Penicillium roqueforti (strain FM164)</name>
    <dbReference type="NCBI Taxonomy" id="1365484"/>
    <lineage>
        <taxon>Eukaryota</taxon>
        <taxon>Fungi</taxon>
        <taxon>Dikarya</taxon>
        <taxon>Ascomycota</taxon>
        <taxon>Pezizomycotina</taxon>
        <taxon>Eurotiomycetes</taxon>
        <taxon>Eurotiomycetidae</taxon>
        <taxon>Eurotiales</taxon>
        <taxon>Aspergillaceae</taxon>
        <taxon>Penicillium</taxon>
    </lineage>
</organism>
<feature type="chain" id="PRO_5004881535" evidence="1">
    <location>
        <begin position="22"/>
        <end position="497"/>
    </location>
</feature>
<gene>
    <name evidence="2" type="ORF">PROQFM164_S01g000385</name>
</gene>
<reference evidence="2" key="1">
    <citation type="journal article" date="2014" name="Nat. Commun.">
        <title>Multiple recent horizontal transfers of a large genomic region in cheese making fungi.</title>
        <authorList>
            <person name="Cheeseman K."/>
            <person name="Ropars J."/>
            <person name="Renault P."/>
            <person name="Dupont J."/>
            <person name="Gouzy J."/>
            <person name="Branca A."/>
            <person name="Abraham A.L."/>
            <person name="Ceppi M."/>
            <person name="Conseiller E."/>
            <person name="Debuchy R."/>
            <person name="Malagnac F."/>
            <person name="Goarin A."/>
            <person name="Silar P."/>
            <person name="Lacoste S."/>
            <person name="Sallet E."/>
            <person name="Bensimon A."/>
            <person name="Giraud T."/>
            <person name="Brygoo Y."/>
        </authorList>
    </citation>
    <scope>NUCLEOTIDE SEQUENCE [LARGE SCALE GENOMIC DNA]</scope>
    <source>
        <strain evidence="2">FM164</strain>
    </source>
</reference>
<dbReference type="InterPro" id="IPR036047">
    <property type="entry name" value="F-box-like_dom_sf"/>
</dbReference>
<dbReference type="EMBL" id="HG792015">
    <property type="protein sequence ID" value="CDM26576.1"/>
    <property type="molecule type" value="Genomic_DNA"/>
</dbReference>